<evidence type="ECO:0000259" key="3">
    <source>
        <dbReference type="Pfam" id="PF03372"/>
    </source>
</evidence>
<dbReference type="InterPro" id="IPR043502">
    <property type="entry name" value="DNA/RNA_pol_sf"/>
</dbReference>
<protein>
    <recommendedName>
        <fullName evidence="7">Reverse transcriptase domain-containing protein</fullName>
    </recommendedName>
</protein>
<dbReference type="Proteomes" id="UP001054252">
    <property type="component" value="Unassembled WGS sequence"/>
</dbReference>
<evidence type="ECO:0008006" key="7">
    <source>
        <dbReference type="Google" id="ProtNLM"/>
    </source>
</evidence>
<feature type="region of interest" description="Disordered" evidence="1">
    <location>
        <begin position="41"/>
        <end position="72"/>
    </location>
</feature>
<dbReference type="Pfam" id="PF13966">
    <property type="entry name" value="zf-RVT"/>
    <property type="match status" value="1"/>
</dbReference>
<dbReference type="Gene3D" id="3.60.10.10">
    <property type="entry name" value="Endonuclease/exonuclease/phosphatase"/>
    <property type="match status" value="1"/>
</dbReference>
<dbReference type="EMBL" id="BPVZ01000050">
    <property type="protein sequence ID" value="GKV18425.1"/>
    <property type="molecule type" value="Genomic_DNA"/>
</dbReference>
<dbReference type="InterPro" id="IPR005135">
    <property type="entry name" value="Endo/exonuclease/phosphatase"/>
</dbReference>
<feature type="compositionally biased region" description="Basic and acidic residues" evidence="1">
    <location>
        <begin position="286"/>
        <end position="304"/>
    </location>
</feature>
<name>A0AAV5K1Y4_9ROSI</name>
<dbReference type="GO" id="GO:0003824">
    <property type="term" value="F:catalytic activity"/>
    <property type="evidence" value="ECO:0007669"/>
    <property type="project" value="InterPro"/>
</dbReference>
<evidence type="ECO:0000313" key="5">
    <source>
        <dbReference type="EMBL" id="GKV18425.1"/>
    </source>
</evidence>
<gene>
    <name evidence="5" type="ORF">SLEP1_g28813</name>
</gene>
<evidence type="ECO:0000256" key="1">
    <source>
        <dbReference type="SAM" id="MobiDB-lite"/>
    </source>
</evidence>
<reference evidence="5 6" key="1">
    <citation type="journal article" date="2021" name="Commun. Biol.">
        <title>The genome of Shorea leprosula (Dipterocarpaceae) highlights the ecological relevance of drought in aseasonal tropical rainforests.</title>
        <authorList>
            <person name="Ng K.K.S."/>
            <person name="Kobayashi M.J."/>
            <person name="Fawcett J.A."/>
            <person name="Hatakeyama M."/>
            <person name="Paape T."/>
            <person name="Ng C.H."/>
            <person name="Ang C.C."/>
            <person name="Tnah L.H."/>
            <person name="Lee C.T."/>
            <person name="Nishiyama T."/>
            <person name="Sese J."/>
            <person name="O'Brien M.J."/>
            <person name="Copetti D."/>
            <person name="Mohd Noor M.I."/>
            <person name="Ong R.C."/>
            <person name="Putra M."/>
            <person name="Sireger I.Z."/>
            <person name="Indrioko S."/>
            <person name="Kosugi Y."/>
            <person name="Izuno A."/>
            <person name="Isagi Y."/>
            <person name="Lee S.L."/>
            <person name="Shimizu K.K."/>
        </authorList>
    </citation>
    <scope>NUCLEOTIDE SEQUENCE [LARGE SCALE GENOMIC DNA]</scope>
    <source>
        <strain evidence="5">214</strain>
    </source>
</reference>
<accession>A0AAV5K1Y4</accession>
<evidence type="ECO:0000313" key="6">
    <source>
        <dbReference type="Proteomes" id="UP001054252"/>
    </source>
</evidence>
<feature type="compositionally biased region" description="Basic and acidic residues" evidence="1">
    <location>
        <begin position="473"/>
        <end position="483"/>
    </location>
</feature>
<dbReference type="InterPro" id="IPR052343">
    <property type="entry name" value="Retrotransposon-Effector_Assoc"/>
</dbReference>
<dbReference type="InterPro" id="IPR036691">
    <property type="entry name" value="Endo/exonu/phosph_ase_sf"/>
</dbReference>
<feature type="domain" description="Reverse transcriptase" evidence="2">
    <location>
        <begin position="938"/>
        <end position="1061"/>
    </location>
</feature>
<feature type="compositionally biased region" description="Acidic residues" evidence="1">
    <location>
        <begin position="307"/>
        <end position="319"/>
    </location>
</feature>
<proteinExistence type="predicted"/>
<dbReference type="Pfam" id="PF03372">
    <property type="entry name" value="Exo_endo_phos"/>
    <property type="match status" value="1"/>
</dbReference>
<dbReference type="SUPFAM" id="SSF56672">
    <property type="entry name" value="DNA/RNA polymerases"/>
    <property type="match status" value="1"/>
</dbReference>
<feature type="region of interest" description="Disordered" evidence="1">
    <location>
        <begin position="463"/>
        <end position="483"/>
    </location>
</feature>
<dbReference type="InterPro" id="IPR026960">
    <property type="entry name" value="RVT-Znf"/>
</dbReference>
<sequence>MPLNLMGTIVVLHRDSLSKQYSWECHSGFSSSGSVRNRFSEIRRGQQRKSTVERRGQWQADRNQGRVKQKGPYDGGLYKQATPYFFTNFPEYWTYADMWRTYLQFGRVYDIYSPNGRSRNGSRYDVEKNKSKEKRINGEETSQVQVHNYDEAMEGKNSGGRVSQNQNRSYAEVRPWTPETVANKRFVWIRCQGTPLNVWGVDFFQKMGSSWGKFICLDDSTSKKKRFDIARFLISTPISNSISVMRQIKINGIIYSIKFTEEEFTNSFFSLKQDFMPSFQSDSEEQEKWSTESDMEEQKSKNAGEELQVEAEGFQEEDDDVLRSYGEKERTAQSQSRQEIQKSAKIVEDNLEQIQTLNEVGRNVEAESVTKKQGVLASSTRPEDENGAELGFKKNDQSCKKPMRHEESLKCDESTNMGLAQGSLWVKNSKAKGIMDFCRDKGTAEDNTEDEDADLVWKGYKSENGSMQKGMNKQREGNLKRKGRQELAKQLGATTEDEEEIIRRIEEMESRDRQGKVTTGNQEEVGSKKIREMVLKERIDFLAIQETKLEIVDRSLCRRVWGSVNLDWVSKPSNGLSGGLLCIWNSNVFKKKDVLEGDNFIGVFGVWGEEETPVHILNIYSPCQLMGKRALWEELYNLIRSTKGCWCLTGDYNSVRRAKERAGCKGVSKEMKEFDEFILRTELIDLPLLGKKFTWYNFNGQQMSIIDRFLVLEDWISKWSDIKQSGLKRTVSDHCPILLKNEKVDWGPKPFKFFNSWLEQPGCKEVIRNSWNSTEVKGWSGFILKEKLQRTKKALKEWSAKSVTEMDRRIKEAENVIAVMDEKGENNQLSTYEIEMRRKERWKRPKLDGVSFKQVSQADNELLTRVFSEEEVKEAIWDCDSSKSSGPDGFNFRFIKEMWEDIKPEVVAFIQEFHKHGRIVRGSNASFIVLIPKIENPQRIEEYRPISLIGVIYKIIAKLLANRLRKVLPKVIGEQQMAFIGGRQLVDGVIIANEAIDEVKRKKKNCFIFKVDFEKAYDKCLSSSLISVLINGSPTNQFSVSKGIRQGDPLSPFLFLIVAEGLNSLGCCRFNTMEIWVLDLGSSDVQDERGGEKPRSGGAEERKINWVSWGDVCKSKVNGGLGVRELRKFNLALMGKWWGRLAKVDEGLWKKIITMKSGWLSEGFRMKIGEGKSASFWWDNWGGEGCLANKFPRLYLLSTGKENTCNQMGNIRSGSWEWKLTWRRNLFEWEAGEVVELERMIEGVKITQECPNKWEWIHDKEGHYTTKTAYHLLATDQSGPSGSTIFKRIWNPILPTKVSAFNWQLMLDRIPTKVNLLRRGIIKDMEESKCVICEEQEEDSAHLFLRCKMTRWLWEACTKWWGAEAKLDIDCSKTFEKFGEWSKETQTRQGWDCIWSMVVLTVWLARNQKLFQHKKINARKLFELIQLRSFIWVKARNDRYAFTLFDWLLNLIECMKDRCGRGKVINGRVGCKVMIS</sequence>
<feature type="domain" description="Reverse transcriptase zinc-binding" evidence="4">
    <location>
        <begin position="1264"/>
        <end position="1354"/>
    </location>
</feature>
<feature type="region of interest" description="Disordered" evidence="1">
    <location>
        <begin position="281"/>
        <end position="319"/>
    </location>
</feature>
<comment type="caution">
    <text evidence="5">The sequence shown here is derived from an EMBL/GenBank/DDBJ whole genome shotgun (WGS) entry which is preliminary data.</text>
</comment>
<dbReference type="Pfam" id="PF00078">
    <property type="entry name" value="RVT_1"/>
    <property type="match status" value="1"/>
</dbReference>
<feature type="compositionally biased region" description="Basic and acidic residues" evidence="1">
    <location>
        <begin position="391"/>
        <end position="412"/>
    </location>
</feature>
<dbReference type="InterPro" id="IPR000477">
    <property type="entry name" value="RT_dom"/>
</dbReference>
<feature type="domain" description="Endonuclease/exonuclease/phosphatase" evidence="3">
    <location>
        <begin position="526"/>
        <end position="734"/>
    </location>
</feature>
<feature type="region of interest" description="Disordered" evidence="1">
    <location>
        <begin position="367"/>
        <end position="412"/>
    </location>
</feature>
<organism evidence="5 6">
    <name type="scientific">Rubroshorea leprosula</name>
    <dbReference type="NCBI Taxonomy" id="152421"/>
    <lineage>
        <taxon>Eukaryota</taxon>
        <taxon>Viridiplantae</taxon>
        <taxon>Streptophyta</taxon>
        <taxon>Embryophyta</taxon>
        <taxon>Tracheophyta</taxon>
        <taxon>Spermatophyta</taxon>
        <taxon>Magnoliopsida</taxon>
        <taxon>eudicotyledons</taxon>
        <taxon>Gunneridae</taxon>
        <taxon>Pentapetalae</taxon>
        <taxon>rosids</taxon>
        <taxon>malvids</taxon>
        <taxon>Malvales</taxon>
        <taxon>Dipterocarpaceae</taxon>
        <taxon>Rubroshorea</taxon>
    </lineage>
</organism>
<keyword evidence="6" id="KW-1185">Reference proteome</keyword>
<dbReference type="CDD" id="cd01650">
    <property type="entry name" value="RT_nLTR_like"/>
    <property type="match status" value="1"/>
</dbReference>
<evidence type="ECO:0000259" key="4">
    <source>
        <dbReference type="Pfam" id="PF13966"/>
    </source>
</evidence>
<dbReference type="SUPFAM" id="SSF56219">
    <property type="entry name" value="DNase I-like"/>
    <property type="match status" value="1"/>
</dbReference>
<evidence type="ECO:0000259" key="2">
    <source>
        <dbReference type="Pfam" id="PF00078"/>
    </source>
</evidence>
<dbReference type="PANTHER" id="PTHR46890">
    <property type="entry name" value="NON-LTR RETROLELEMENT REVERSE TRANSCRIPTASE-LIKE PROTEIN-RELATED"/>
    <property type="match status" value="1"/>
</dbReference>
<feature type="compositionally biased region" description="Basic and acidic residues" evidence="1">
    <location>
        <begin position="41"/>
        <end position="56"/>
    </location>
</feature>
<dbReference type="PANTHER" id="PTHR46890:SF48">
    <property type="entry name" value="RNA-DIRECTED DNA POLYMERASE"/>
    <property type="match status" value="1"/>
</dbReference>